<dbReference type="EMBL" id="JAGGLR010000031">
    <property type="protein sequence ID" value="MBP2067509.1"/>
    <property type="molecule type" value="Genomic_DNA"/>
</dbReference>
<evidence type="ECO:0000313" key="2">
    <source>
        <dbReference type="Proteomes" id="UP000756710"/>
    </source>
</evidence>
<reference evidence="1 2" key="1">
    <citation type="submission" date="2021-03" db="EMBL/GenBank/DDBJ databases">
        <title>Genomic Encyclopedia of Type Strains, Phase IV (KMG-IV): sequencing the most valuable type-strain genomes for metagenomic binning, comparative biology and taxonomic classification.</title>
        <authorList>
            <person name="Goeker M."/>
        </authorList>
    </citation>
    <scope>NUCLEOTIDE SEQUENCE [LARGE SCALE GENOMIC DNA]</scope>
    <source>
        <strain evidence="1 2">DSM 41954</strain>
    </source>
</reference>
<sequence>MNSDDRFARARGLEWLKRLAGFHEIQCSQRE</sequence>
<comment type="caution">
    <text evidence="1">The sequence shown here is derived from an EMBL/GenBank/DDBJ whole genome shotgun (WGS) entry which is preliminary data.</text>
</comment>
<gene>
    <name evidence="1" type="ORF">J2Z30_008575</name>
</gene>
<protein>
    <submittedName>
        <fullName evidence="1">Uncharacterized protein</fullName>
    </submittedName>
</protein>
<dbReference type="Proteomes" id="UP000756710">
    <property type="component" value="Unassembled WGS sequence"/>
</dbReference>
<evidence type="ECO:0000313" key="1">
    <source>
        <dbReference type="EMBL" id="MBP2067509.1"/>
    </source>
</evidence>
<keyword evidence="2" id="KW-1185">Reference proteome</keyword>
<organism evidence="1 2">
    <name type="scientific">Streptomyces iranensis</name>
    <dbReference type="NCBI Taxonomy" id="576784"/>
    <lineage>
        <taxon>Bacteria</taxon>
        <taxon>Bacillati</taxon>
        <taxon>Actinomycetota</taxon>
        <taxon>Actinomycetes</taxon>
        <taxon>Kitasatosporales</taxon>
        <taxon>Streptomycetaceae</taxon>
        <taxon>Streptomyces</taxon>
        <taxon>Streptomyces violaceusniger group</taxon>
    </lineage>
</organism>
<proteinExistence type="predicted"/>
<name>A0ABS4N672_9ACTN</name>
<accession>A0ABS4N672</accession>